<evidence type="ECO:0000313" key="8">
    <source>
        <dbReference type="Proteomes" id="UP000652761"/>
    </source>
</evidence>
<keyword evidence="3" id="KW-0067">ATP-binding</keyword>
<feature type="region of interest" description="Disordered" evidence="6">
    <location>
        <begin position="36"/>
        <end position="69"/>
    </location>
</feature>
<proteinExistence type="predicted"/>
<keyword evidence="4" id="KW-0175">Coiled coil</keyword>
<dbReference type="GO" id="GO:0005524">
    <property type="term" value="F:ATP binding"/>
    <property type="evidence" value="ECO:0007669"/>
    <property type="project" value="UniProtKB-KW"/>
</dbReference>
<reference evidence="7" key="1">
    <citation type="submission" date="2017-07" db="EMBL/GenBank/DDBJ databases">
        <title>Taro Niue Genome Assembly and Annotation.</title>
        <authorList>
            <person name="Atibalentja N."/>
            <person name="Keating K."/>
            <person name="Fields C.J."/>
        </authorList>
    </citation>
    <scope>NUCLEOTIDE SEQUENCE</scope>
    <source>
        <strain evidence="7">Niue_2</strain>
        <tissue evidence="7">Leaf</tissue>
    </source>
</reference>
<organism evidence="7 8">
    <name type="scientific">Colocasia esculenta</name>
    <name type="common">Wild taro</name>
    <name type="synonym">Arum esculentum</name>
    <dbReference type="NCBI Taxonomy" id="4460"/>
    <lineage>
        <taxon>Eukaryota</taxon>
        <taxon>Viridiplantae</taxon>
        <taxon>Streptophyta</taxon>
        <taxon>Embryophyta</taxon>
        <taxon>Tracheophyta</taxon>
        <taxon>Spermatophyta</taxon>
        <taxon>Magnoliopsida</taxon>
        <taxon>Liliopsida</taxon>
        <taxon>Araceae</taxon>
        <taxon>Aroideae</taxon>
        <taxon>Colocasieae</taxon>
        <taxon>Colocasia</taxon>
    </lineage>
</organism>
<dbReference type="Proteomes" id="UP000652761">
    <property type="component" value="Unassembled WGS sequence"/>
</dbReference>
<evidence type="ECO:0000313" key="7">
    <source>
        <dbReference type="EMBL" id="MQL81888.1"/>
    </source>
</evidence>
<dbReference type="AlphaFoldDB" id="A0A843UEA6"/>
<keyword evidence="8" id="KW-1185">Reference proteome</keyword>
<name>A0A843UEA6_COLES</name>
<keyword evidence="2" id="KW-0547">Nucleotide-binding</keyword>
<evidence type="ECO:0000256" key="5">
    <source>
        <dbReference type="ARBA" id="ARBA00023175"/>
    </source>
</evidence>
<keyword evidence="1" id="KW-0493">Microtubule</keyword>
<accession>A0A843UEA6</accession>
<dbReference type="EMBL" id="NMUH01000594">
    <property type="protein sequence ID" value="MQL81888.1"/>
    <property type="molecule type" value="Genomic_DNA"/>
</dbReference>
<gene>
    <name evidence="7" type="ORF">Taro_014336</name>
</gene>
<feature type="compositionally biased region" description="Acidic residues" evidence="6">
    <location>
        <begin position="48"/>
        <end position="60"/>
    </location>
</feature>
<evidence type="ECO:0000256" key="6">
    <source>
        <dbReference type="SAM" id="MobiDB-lite"/>
    </source>
</evidence>
<comment type="caution">
    <text evidence="7">The sequence shown here is derived from an EMBL/GenBank/DDBJ whole genome shotgun (WGS) entry which is preliminary data.</text>
</comment>
<sequence>MREQTQRLWCRDTPQVWAIAWLGTVESCGAGQRSAVGQLEEHHRATCDDDEENGEEEEQGDAAPPATRPMAMMKLRFREEGIKRLEAVAFGKLSAESHLLQEKEELLKEIEVLRNQLLEALDWKLMHEKGLGIQVSSSDCRLNNNLIFSPPL</sequence>
<keyword evidence="5" id="KW-0505">Motor protein</keyword>
<dbReference type="PANTHER" id="PTHR37739">
    <property type="entry name" value="KINESIN-LIKE PROTEIN KIN-12D"/>
    <property type="match status" value="1"/>
</dbReference>
<dbReference type="GO" id="GO:0005874">
    <property type="term" value="C:microtubule"/>
    <property type="evidence" value="ECO:0007669"/>
    <property type="project" value="UniProtKB-KW"/>
</dbReference>
<protein>
    <submittedName>
        <fullName evidence="7">Uncharacterized protein</fullName>
    </submittedName>
</protein>
<evidence type="ECO:0000256" key="4">
    <source>
        <dbReference type="ARBA" id="ARBA00023054"/>
    </source>
</evidence>
<dbReference type="InterPro" id="IPR044986">
    <property type="entry name" value="KIF15/KIN-12"/>
</dbReference>
<dbReference type="PANTHER" id="PTHR37739:SF14">
    <property type="entry name" value="KINESIN-LIKE PROTEIN KIN-12E"/>
    <property type="match status" value="1"/>
</dbReference>
<evidence type="ECO:0000256" key="3">
    <source>
        <dbReference type="ARBA" id="ARBA00022840"/>
    </source>
</evidence>
<evidence type="ECO:0000256" key="1">
    <source>
        <dbReference type="ARBA" id="ARBA00022701"/>
    </source>
</evidence>
<evidence type="ECO:0000256" key="2">
    <source>
        <dbReference type="ARBA" id="ARBA00022741"/>
    </source>
</evidence>